<reference evidence="2 3" key="1">
    <citation type="journal article" date="2016" name="J. Microbiol.">
        <title>Dankookia rubra gen. nov., sp. nov., an alphaproteobacterium isolated from sediment of a shallow stream.</title>
        <authorList>
            <person name="Kim W.H."/>
            <person name="Kim D.H."/>
            <person name="Kang K."/>
            <person name="Ahn T.Y."/>
        </authorList>
    </citation>
    <scope>NUCLEOTIDE SEQUENCE [LARGE SCALE GENOMIC DNA]</scope>
    <source>
        <strain evidence="2 3">JCM30602</strain>
    </source>
</reference>
<gene>
    <name evidence="2" type="ORF">E2C06_09625</name>
</gene>
<dbReference type="AlphaFoldDB" id="A0A4R5QJQ0"/>
<keyword evidence="3" id="KW-1185">Reference proteome</keyword>
<protein>
    <submittedName>
        <fullName evidence="2">DUF927 domain-containing protein</fullName>
    </submittedName>
</protein>
<evidence type="ECO:0000259" key="1">
    <source>
        <dbReference type="Pfam" id="PF06048"/>
    </source>
</evidence>
<evidence type="ECO:0000313" key="3">
    <source>
        <dbReference type="Proteomes" id="UP000295096"/>
    </source>
</evidence>
<comment type="caution">
    <text evidence="2">The sequence shown here is derived from an EMBL/GenBank/DDBJ whole genome shotgun (WGS) entry which is preliminary data.</text>
</comment>
<dbReference type="Proteomes" id="UP000295096">
    <property type="component" value="Unassembled WGS sequence"/>
</dbReference>
<proteinExistence type="predicted"/>
<organism evidence="2 3">
    <name type="scientific">Dankookia rubra</name>
    <dbReference type="NCBI Taxonomy" id="1442381"/>
    <lineage>
        <taxon>Bacteria</taxon>
        <taxon>Pseudomonadati</taxon>
        <taxon>Pseudomonadota</taxon>
        <taxon>Alphaproteobacteria</taxon>
        <taxon>Acetobacterales</taxon>
        <taxon>Roseomonadaceae</taxon>
        <taxon>Dankookia</taxon>
    </lineage>
</organism>
<dbReference type="OrthoDB" id="784829at2"/>
<feature type="domain" description="DUF927" evidence="1">
    <location>
        <begin position="426"/>
        <end position="695"/>
    </location>
</feature>
<dbReference type="Gene3D" id="3.40.1360.10">
    <property type="match status" value="1"/>
</dbReference>
<accession>A0A4R5QJQ0</accession>
<dbReference type="EMBL" id="SMSJ01000008">
    <property type="protein sequence ID" value="TDH62931.1"/>
    <property type="molecule type" value="Genomic_DNA"/>
</dbReference>
<sequence length="983" mass="104122">MGAVPEQDADSKAAALDAMFGAEADNLLSAADWEEIWAAEAEREVENSRKDSSGEALPAMNALLNPFALLTSAEVAHPFTGPALSAATPPTGVWQPQLPAPSQPPEAVAIRHSRHGAAARRWIYRDVERRPLFAVARFDAKNADGTPLLNRHGKPTKEILPYTYGTYAGRVGWHFKAPLAPCPLYGLDRLAARPSAPVLLVEGEKAADAAAALFPDHVAMTWPGGSNAVGKADWMPLAGRSVTMWPDNDAAGRKAAAVIAKAASMAVAASVAVVQVPAEWPDGWDLADPLPGGVLPDMLAAMLAAAEAQPAEDAPPAQQPVLSAEEVQAVVERAANLNGAAYAAARTVLAAELPGVGVTTLDKLRREEVRRRRAEEREAFDALDDAVAMEATPTEVDPPRCGTQVRWPPGFVMRKAGLFREAEDGSRRIAGPFAVLGKTRDTTNRGWGLVLEWGDDDGAPHRELVPGRLIHAEPGALETRLYEGGLFVSPDPGDRLALRDALAGIKTTARVRRVTRCGWHLPPGGGAPTYVLPDGTMIGPAAEPVILDNASPELAARCRMVGTLEGWQAEVAARAVGNPAAAFSIAAAFAGPLLEIAGEPSGGFHMAGPSKTGKTTAVQMGVSVWGLPDKRGALRDWRSTANAMEAALEEASDGLLALDEISQADPRELETAIYQAGNEGGKGRLRADATARARRSWRVLILSTGEVTPAQKAAEAGKGMRAGAEVRLPALRFAAEAATMWPALHNAADRAGLWRTIHETMRRHYGTAARAFLARLAEARTSDEAGLRAAVGESRQAFLGSHLPADAPDQVRSVAARFALVAAAGEMATDMEVLPWPAGEATRAAAAGLAAWLSDQGSATSGEDGAAVQAVRAFIERHGEARFGVIGRDQGRRIMEGDGRPVPNRAGWRLRPKREDEGWRFLFLPEVWRAEVCAGLDPANAARALLRAGLLIGGDGKNLARKEWIPGEGRQVRVYLVAGSILE</sequence>
<name>A0A4R5QJQ0_9PROT</name>
<evidence type="ECO:0000313" key="2">
    <source>
        <dbReference type="EMBL" id="TDH62931.1"/>
    </source>
</evidence>
<dbReference type="RefSeq" id="WP_133288380.1">
    <property type="nucleotide sequence ID" value="NZ_SMSJ01000008.1"/>
</dbReference>
<dbReference type="InterPro" id="IPR009270">
    <property type="entry name" value="DUF927"/>
</dbReference>
<dbReference type="Pfam" id="PF06048">
    <property type="entry name" value="DUF927"/>
    <property type="match status" value="1"/>
</dbReference>